<comment type="caution">
    <text evidence="8">The sequence shown here is derived from an EMBL/GenBank/DDBJ whole genome shotgun (WGS) entry which is preliminary data.</text>
</comment>
<organism evidence="8 9">
    <name type="scientific">Solibacillus palustris</name>
    <dbReference type="NCBI Taxonomy" id="2908203"/>
    <lineage>
        <taxon>Bacteria</taxon>
        <taxon>Bacillati</taxon>
        <taxon>Bacillota</taxon>
        <taxon>Bacilli</taxon>
        <taxon>Bacillales</taxon>
        <taxon>Caryophanaceae</taxon>
        <taxon>Solibacillus</taxon>
    </lineage>
</organism>
<feature type="transmembrane region" description="Helical" evidence="6">
    <location>
        <begin position="500"/>
        <end position="522"/>
    </location>
</feature>
<dbReference type="PANTHER" id="PTHR31632">
    <property type="entry name" value="IRON TRANSPORTER FTH1"/>
    <property type="match status" value="1"/>
</dbReference>
<keyword evidence="3 6" id="KW-0812">Transmembrane</keyword>
<evidence type="ECO:0000256" key="5">
    <source>
        <dbReference type="ARBA" id="ARBA00023136"/>
    </source>
</evidence>
<evidence type="ECO:0000256" key="2">
    <source>
        <dbReference type="ARBA" id="ARBA00008333"/>
    </source>
</evidence>
<feature type="transmembrane region" description="Helical" evidence="6">
    <location>
        <begin position="542"/>
        <end position="567"/>
    </location>
</feature>
<comment type="subcellular location">
    <subcellularLocation>
        <location evidence="1">Membrane</location>
        <topology evidence="1">Multi-pass membrane protein</topology>
    </subcellularLocation>
</comment>
<feature type="signal peptide" evidence="7">
    <location>
        <begin position="1"/>
        <end position="25"/>
    </location>
</feature>
<feature type="transmembrane region" description="Helical" evidence="6">
    <location>
        <begin position="429"/>
        <end position="447"/>
    </location>
</feature>
<evidence type="ECO:0000256" key="1">
    <source>
        <dbReference type="ARBA" id="ARBA00004141"/>
    </source>
</evidence>
<keyword evidence="9" id="KW-1185">Reference proteome</keyword>
<dbReference type="Proteomes" id="UP001316087">
    <property type="component" value="Unassembled WGS sequence"/>
</dbReference>
<evidence type="ECO:0000313" key="8">
    <source>
        <dbReference type="EMBL" id="MCH7321936.1"/>
    </source>
</evidence>
<keyword evidence="4 6" id="KW-1133">Transmembrane helix</keyword>
<feature type="transmembrane region" description="Helical" evidence="6">
    <location>
        <begin position="467"/>
        <end position="488"/>
    </location>
</feature>
<sequence>MKHYLIRCSFVLCLLLTFSFQNVFAQQSYSSLYISISDALINTKQDNDTKAQKALEQFASDWALVETKETEQQQKVTAAFDAAMSSATKEQRLQAISTLSNELRALEKLENPVDEAAQRKEFEQKFTPVMQQFELALASKDLTQINEAYTEFNVKWNKNERPIREQSVAMYGQIETQMAFLRITLASENPDMATIQSQYDSLKQTITDFIAGKETAELVEGDYSLQSLIDYIDEASDFIEKQQFDEAAGQITEFITIWPSVEMEISTRNGSLYTKIESKMPLLVSELMKATPDTNKVTKQLEQFKTEIQLVQENNDYSFWDSALILLREGLEALLIIMALVAFLEKSGQPHMRKWIYVGAGSGILVSAVTAILMLTLFNSATVNTNRELLEGYIGLIAAAMMIGVGIWLHNKSSVASWNAYIAKQMNHAISKQSVFAMAFISFLSVFREGAETLLFYAGIAPKMELSQFVLGIFVALVILIVFAIVLFKVSGKIPVHKFFAVATVLIYVLAFKIIGVSIHTLQLTGKISTSVIDGFPVISKIGFYPTLETVLGQAVLLVLVIGTILYKKRK</sequence>
<keyword evidence="5 6" id="KW-0472">Membrane</keyword>
<feature type="chain" id="PRO_5046112850" evidence="7">
    <location>
        <begin position="26"/>
        <end position="571"/>
    </location>
</feature>
<dbReference type="PANTHER" id="PTHR31632:SF2">
    <property type="entry name" value="PLASMA MEMBRANE IRON PERMEASE"/>
    <property type="match status" value="1"/>
</dbReference>
<evidence type="ECO:0000256" key="7">
    <source>
        <dbReference type="SAM" id="SignalP"/>
    </source>
</evidence>
<feature type="transmembrane region" description="Helical" evidence="6">
    <location>
        <begin position="319"/>
        <end position="343"/>
    </location>
</feature>
<protein>
    <submittedName>
        <fullName evidence="8">FTR1 family iron permease</fullName>
    </submittedName>
</protein>
<name>A0ABS9UC64_9BACL</name>
<evidence type="ECO:0000256" key="6">
    <source>
        <dbReference type="SAM" id="Phobius"/>
    </source>
</evidence>
<dbReference type="InterPro" id="IPR004923">
    <property type="entry name" value="FTR1/Fip1/EfeU"/>
</dbReference>
<gene>
    <name evidence="8" type="ORF">LZ480_08525</name>
</gene>
<evidence type="ECO:0000313" key="9">
    <source>
        <dbReference type="Proteomes" id="UP001316087"/>
    </source>
</evidence>
<feature type="transmembrane region" description="Helical" evidence="6">
    <location>
        <begin position="355"/>
        <end position="378"/>
    </location>
</feature>
<keyword evidence="7" id="KW-0732">Signal</keyword>
<feature type="transmembrane region" description="Helical" evidence="6">
    <location>
        <begin position="390"/>
        <end position="409"/>
    </location>
</feature>
<dbReference type="RefSeq" id="WP_241368986.1">
    <property type="nucleotide sequence ID" value="NZ_JAKZFC010000002.1"/>
</dbReference>
<dbReference type="EMBL" id="JAKZFC010000002">
    <property type="protein sequence ID" value="MCH7321936.1"/>
    <property type="molecule type" value="Genomic_DNA"/>
</dbReference>
<comment type="similarity">
    <text evidence="2">Belongs to the oxidase-dependent Fe transporter (OFeT) (TC 9.A.10.1) family.</text>
</comment>
<evidence type="ECO:0000256" key="4">
    <source>
        <dbReference type="ARBA" id="ARBA00022989"/>
    </source>
</evidence>
<proteinExistence type="inferred from homology"/>
<dbReference type="Pfam" id="PF03239">
    <property type="entry name" value="FTR1"/>
    <property type="match status" value="1"/>
</dbReference>
<accession>A0ABS9UC64</accession>
<evidence type="ECO:0000256" key="3">
    <source>
        <dbReference type="ARBA" id="ARBA00022692"/>
    </source>
</evidence>
<reference evidence="8 9" key="1">
    <citation type="submission" date="2022-03" db="EMBL/GenBank/DDBJ databases">
        <authorList>
            <person name="Jo J.-H."/>
            <person name="Im W.-T."/>
        </authorList>
    </citation>
    <scope>NUCLEOTIDE SEQUENCE [LARGE SCALE GENOMIC DNA]</scope>
    <source>
        <strain evidence="8 9">MA9</strain>
    </source>
</reference>